<sequence>MITNAGGEENREPGVECAMPNSWAYKNEMSGTPVKPEPTSLPHQTVVPNMVTTQAGQPFGYNPPVAIPPTAPHHQHCFTPQELVQYGARSAVPPQPADPLFTALKAVNAVVAEVKTELNHEVPHEVNNSVQQLQPAFPTDQSVEDEDKENIAKSAGQKRKNTSSEPKQPKKRRESKPKEPKPAKQIIPLHPTVFTFSLDGQLSKSTEGQNIMNFLREGGWPGATGIKMLCSLICDPIMDFCAKRYYPTRRELREYLTHLLRGFPQASVDSLVGNGNDKGFMEKAVYNRRRIRMGKESGN</sequence>
<dbReference type="WBParaSite" id="BXY_0304500.1">
    <property type="protein sequence ID" value="BXY_0304500.1"/>
    <property type="gene ID" value="BXY_0304500"/>
</dbReference>
<organism evidence="2 3">
    <name type="scientific">Bursaphelenchus xylophilus</name>
    <name type="common">Pinewood nematode worm</name>
    <name type="synonym">Aphelenchoides xylophilus</name>
    <dbReference type="NCBI Taxonomy" id="6326"/>
    <lineage>
        <taxon>Eukaryota</taxon>
        <taxon>Metazoa</taxon>
        <taxon>Ecdysozoa</taxon>
        <taxon>Nematoda</taxon>
        <taxon>Chromadorea</taxon>
        <taxon>Rhabditida</taxon>
        <taxon>Tylenchina</taxon>
        <taxon>Tylenchomorpha</taxon>
        <taxon>Aphelenchoidea</taxon>
        <taxon>Aphelenchoididae</taxon>
        <taxon>Bursaphelenchus</taxon>
    </lineage>
</organism>
<dbReference type="AlphaFoldDB" id="A0A1I7RQQ0"/>
<evidence type="ECO:0000313" key="3">
    <source>
        <dbReference type="WBParaSite" id="BXY_0304500.1"/>
    </source>
</evidence>
<evidence type="ECO:0000256" key="1">
    <source>
        <dbReference type="SAM" id="MobiDB-lite"/>
    </source>
</evidence>
<feature type="region of interest" description="Disordered" evidence="1">
    <location>
        <begin position="138"/>
        <end position="186"/>
    </location>
</feature>
<evidence type="ECO:0000313" key="2">
    <source>
        <dbReference type="Proteomes" id="UP000095284"/>
    </source>
</evidence>
<accession>A0A1I7RQQ0</accession>
<name>A0A1I7RQQ0_BURXY</name>
<proteinExistence type="predicted"/>
<reference evidence="3" key="1">
    <citation type="submission" date="2016-11" db="UniProtKB">
        <authorList>
            <consortium name="WormBaseParasite"/>
        </authorList>
    </citation>
    <scope>IDENTIFICATION</scope>
</reference>
<protein>
    <submittedName>
        <fullName evidence="3">Uncharacterized protein</fullName>
    </submittedName>
</protein>
<dbReference type="Proteomes" id="UP000095284">
    <property type="component" value="Unplaced"/>
</dbReference>